<reference evidence="1 2" key="1">
    <citation type="submission" date="2019-06" db="EMBL/GenBank/DDBJ databases">
        <title>A large-scale integrated study on North Sea by COGITO (Coastal Microbe Genomic &amp; Taxonomic Observatory).</title>
        <authorList>
            <person name="Teeling H."/>
        </authorList>
    </citation>
    <scope>NUCLEOTIDE SEQUENCE [LARGE SCALE GENOMIC DNA]</scope>
    <source>
        <strain evidence="1 2">MAR_2009_79</strain>
    </source>
</reference>
<name>A0ABY3AGV9_9FLAO</name>
<dbReference type="Proteomes" id="UP000315363">
    <property type="component" value="Unassembled WGS sequence"/>
</dbReference>
<organism evidence="1 2">
    <name type="scientific">Arenibacter algicola</name>
    <dbReference type="NCBI Taxonomy" id="616991"/>
    <lineage>
        <taxon>Bacteria</taxon>
        <taxon>Pseudomonadati</taxon>
        <taxon>Bacteroidota</taxon>
        <taxon>Flavobacteriia</taxon>
        <taxon>Flavobacteriales</taxon>
        <taxon>Flavobacteriaceae</taxon>
        <taxon>Arenibacter</taxon>
    </lineage>
</organism>
<gene>
    <name evidence="1" type="ORF">GQ41_4377</name>
</gene>
<protein>
    <submittedName>
        <fullName evidence="1">Uncharacterized protein</fullName>
    </submittedName>
</protein>
<comment type="caution">
    <text evidence="1">The sequence shown here is derived from an EMBL/GenBank/DDBJ whole genome shotgun (WGS) entry which is preliminary data.</text>
</comment>
<keyword evidence="2" id="KW-1185">Reference proteome</keyword>
<accession>A0ABY3AGV9</accession>
<sequence length="39" mass="4849">MHNRNYSDYILVYLHINVIFMLVNRKLSDYHTQQLQYGF</sequence>
<dbReference type="EMBL" id="VHIF01000001">
    <property type="protein sequence ID" value="TQO39689.1"/>
    <property type="molecule type" value="Genomic_DNA"/>
</dbReference>
<proteinExistence type="predicted"/>
<evidence type="ECO:0000313" key="1">
    <source>
        <dbReference type="EMBL" id="TQO39689.1"/>
    </source>
</evidence>
<evidence type="ECO:0000313" key="2">
    <source>
        <dbReference type="Proteomes" id="UP000315363"/>
    </source>
</evidence>